<evidence type="ECO:0000256" key="1">
    <source>
        <dbReference type="ARBA" id="ARBA00023015"/>
    </source>
</evidence>
<gene>
    <name evidence="6" type="ORF">EOD43_10235</name>
</gene>
<dbReference type="PANTHER" id="PTHR30136">
    <property type="entry name" value="HELIX-TURN-HELIX TRANSCRIPTIONAL REGULATOR, ICLR FAMILY"/>
    <property type="match status" value="1"/>
</dbReference>
<dbReference type="InterPro" id="IPR036390">
    <property type="entry name" value="WH_DNA-bd_sf"/>
</dbReference>
<dbReference type="InterPro" id="IPR029016">
    <property type="entry name" value="GAF-like_dom_sf"/>
</dbReference>
<sequence length="267" mass="28751">MRQNRNPGESAPSTDDSQFVTALARGMEVLDACARAGKPIGNSEIAALTGLPAPTVSRLTLTLYSLGYLQFLQRERLYTVGPRAAGLSATILRGLSVRRLARPEMDALAQDAHFNVGLGTRDGEMMVYVDTFEGEALIGLRLRAGSRIPIPTSAMGRAWLAAAPEPERTTLLDALRPRYGDEWRMIMTGIEQAARDIAARGYCISLGDWQKDIHGIAAPLTDPATGTVYAINLGGPAYMLTEASLRDDLAPRLLAITGRIKAQLGDT</sequence>
<evidence type="ECO:0000256" key="2">
    <source>
        <dbReference type="ARBA" id="ARBA00023125"/>
    </source>
</evidence>
<dbReference type="Gene3D" id="3.30.450.40">
    <property type="match status" value="1"/>
</dbReference>
<comment type="caution">
    <text evidence="6">The sequence shown here is derived from an EMBL/GenBank/DDBJ whole genome shotgun (WGS) entry which is preliminary data.</text>
</comment>
<evidence type="ECO:0000256" key="3">
    <source>
        <dbReference type="ARBA" id="ARBA00023163"/>
    </source>
</evidence>
<dbReference type="InterPro" id="IPR005471">
    <property type="entry name" value="Tscrpt_reg_IclR_N"/>
</dbReference>
<dbReference type="InterPro" id="IPR014757">
    <property type="entry name" value="Tscrpt_reg_IclR_C"/>
</dbReference>
<dbReference type="GO" id="GO:0045892">
    <property type="term" value="P:negative regulation of DNA-templated transcription"/>
    <property type="evidence" value="ECO:0007669"/>
    <property type="project" value="TreeGrafter"/>
</dbReference>
<proteinExistence type="predicted"/>
<dbReference type="PANTHER" id="PTHR30136:SF33">
    <property type="entry name" value="TRANSCRIPTIONAL REGULATORY PROTEIN"/>
    <property type="match status" value="1"/>
</dbReference>
<evidence type="ECO:0000259" key="5">
    <source>
        <dbReference type="PROSITE" id="PS51078"/>
    </source>
</evidence>
<keyword evidence="2" id="KW-0238">DNA-binding</keyword>
<dbReference type="Pfam" id="PF01614">
    <property type="entry name" value="IclR_C"/>
    <property type="match status" value="1"/>
</dbReference>
<keyword evidence="7" id="KW-1185">Reference proteome</keyword>
<keyword evidence="3" id="KW-0804">Transcription</keyword>
<dbReference type="EMBL" id="SACN01000001">
    <property type="protein sequence ID" value="RVT94207.1"/>
    <property type="molecule type" value="Genomic_DNA"/>
</dbReference>
<dbReference type="GO" id="GO:0003677">
    <property type="term" value="F:DNA binding"/>
    <property type="evidence" value="ECO:0007669"/>
    <property type="project" value="UniProtKB-KW"/>
</dbReference>
<dbReference type="RefSeq" id="WP_127743475.1">
    <property type="nucleotide sequence ID" value="NZ_SACN01000001.1"/>
</dbReference>
<organism evidence="6 7">
    <name type="scientific">Sphingomonas crocodyli</name>
    <dbReference type="NCBI Taxonomy" id="1979270"/>
    <lineage>
        <taxon>Bacteria</taxon>
        <taxon>Pseudomonadati</taxon>
        <taxon>Pseudomonadota</taxon>
        <taxon>Alphaproteobacteria</taxon>
        <taxon>Sphingomonadales</taxon>
        <taxon>Sphingomonadaceae</taxon>
        <taxon>Sphingomonas</taxon>
    </lineage>
</organism>
<dbReference type="AlphaFoldDB" id="A0A437M9E7"/>
<feature type="domain" description="IclR-ED" evidence="5">
    <location>
        <begin position="83"/>
        <end position="266"/>
    </location>
</feature>
<dbReference type="PROSITE" id="PS51078">
    <property type="entry name" value="ICLR_ED"/>
    <property type="match status" value="1"/>
</dbReference>
<dbReference type="PROSITE" id="PS51077">
    <property type="entry name" value="HTH_ICLR"/>
    <property type="match status" value="1"/>
</dbReference>
<dbReference type="GO" id="GO:0003700">
    <property type="term" value="F:DNA-binding transcription factor activity"/>
    <property type="evidence" value="ECO:0007669"/>
    <property type="project" value="TreeGrafter"/>
</dbReference>
<name>A0A437M9E7_9SPHN</name>
<dbReference type="SUPFAM" id="SSF55781">
    <property type="entry name" value="GAF domain-like"/>
    <property type="match status" value="1"/>
</dbReference>
<dbReference type="InterPro" id="IPR050707">
    <property type="entry name" value="HTH_MetabolicPath_Reg"/>
</dbReference>
<dbReference type="SMART" id="SM00346">
    <property type="entry name" value="HTH_ICLR"/>
    <property type="match status" value="1"/>
</dbReference>
<evidence type="ECO:0000259" key="4">
    <source>
        <dbReference type="PROSITE" id="PS51077"/>
    </source>
</evidence>
<evidence type="ECO:0000313" key="7">
    <source>
        <dbReference type="Proteomes" id="UP000282971"/>
    </source>
</evidence>
<dbReference type="InterPro" id="IPR036388">
    <property type="entry name" value="WH-like_DNA-bd_sf"/>
</dbReference>
<reference evidence="6 7" key="1">
    <citation type="submission" date="2019-01" db="EMBL/GenBank/DDBJ databases">
        <authorList>
            <person name="Chen W.-M."/>
        </authorList>
    </citation>
    <scope>NUCLEOTIDE SEQUENCE [LARGE SCALE GENOMIC DNA]</scope>
    <source>
        <strain evidence="6 7">CCP-7</strain>
    </source>
</reference>
<feature type="domain" description="HTH iclR-type" evidence="4">
    <location>
        <begin position="20"/>
        <end position="82"/>
    </location>
</feature>
<dbReference type="Gene3D" id="1.10.10.10">
    <property type="entry name" value="Winged helix-like DNA-binding domain superfamily/Winged helix DNA-binding domain"/>
    <property type="match status" value="1"/>
</dbReference>
<dbReference type="Pfam" id="PF09339">
    <property type="entry name" value="HTH_IclR"/>
    <property type="match status" value="1"/>
</dbReference>
<evidence type="ECO:0000313" key="6">
    <source>
        <dbReference type="EMBL" id="RVT94207.1"/>
    </source>
</evidence>
<dbReference type="Proteomes" id="UP000282971">
    <property type="component" value="Unassembled WGS sequence"/>
</dbReference>
<protein>
    <submittedName>
        <fullName evidence="6">IclR family transcriptional regulator</fullName>
    </submittedName>
</protein>
<keyword evidence="1" id="KW-0805">Transcription regulation</keyword>
<dbReference type="SUPFAM" id="SSF46785">
    <property type="entry name" value="Winged helix' DNA-binding domain"/>
    <property type="match status" value="1"/>
</dbReference>
<accession>A0A437M9E7</accession>
<dbReference type="OrthoDB" id="9807558at2"/>